<comment type="catalytic activity">
    <reaction evidence="13">
        <text>L-arginyl-[protein] + 2 S-adenosyl-L-methionine = N(omega),N(omega)-dimethyl-L-arginyl-[protein] + 2 S-adenosyl-L-homocysteine + 2 H(+)</text>
        <dbReference type="Rhea" id="RHEA:48096"/>
        <dbReference type="Rhea" id="RHEA-COMP:10532"/>
        <dbReference type="Rhea" id="RHEA-COMP:11991"/>
        <dbReference type="ChEBI" id="CHEBI:15378"/>
        <dbReference type="ChEBI" id="CHEBI:29965"/>
        <dbReference type="ChEBI" id="CHEBI:57856"/>
        <dbReference type="ChEBI" id="CHEBI:59789"/>
        <dbReference type="ChEBI" id="CHEBI:61897"/>
        <dbReference type="EC" id="2.1.1.319"/>
    </reaction>
    <physiologicalReaction direction="left-to-right" evidence="13">
        <dbReference type="Rhea" id="RHEA:48097"/>
    </physiologicalReaction>
</comment>
<evidence type="ECO:0000256" key="2">
    <source>
        <dbReference type="ARBA" id="ARBA00004514"/>
    </source>
</evidence>
<feature type="region of interest" description="Disordered" evidence="16">
    <location>
        <begin position="1"/>
        <end position="21"/>
    </location>
</feature>
<keyword evidence="9" id="KW-0479">Metal-binding</keyword>
<keyword evidence="10" id="KW-0863">Zinc-finger</keyword>
<name>A0A6A6UST8_9PEZI</name>
<comment type="catalytic activity">
    <reaction evidence="14">
        <text>L-arginyl-[protein] + S-adenosyl-L-methionine = N(omega)-methyl-L-arginyl-[protein] + S-adenosyl-L-homocysteine + H(+)</text>
        <dbReference type="Rhea" id="RHEA:48100"/>
        <dbReference type="Rhea" id="RHEA-COMP:10532"/>
        <dbReference type="Rhea" id="RHEA-COMP:11990"/>
        <dbReference type="ChEBI" id="CHEBI:15378"/>
        <dbReference type="ChEBI" id="CHEBI:29965"/>
        <dbReference type="ChEBI" id="CHEBI:57856"/>
        <dbReference type="ChEBI" id="CHEBI:59789"/>
        <dbReference type="ChEBI" id="CHEBI:65280"/>
    </reaction>
    <physiologicalReaction direction="left-to-right" evidence="14">
        <dbReference type="Rhea" id="RHEA:48101"/>
    </physiologicalReaction>
</comment>
<keyword evidence="11" id="KW-0862">Zinc</keyword>
<dbReference type="FunFam" id="2.70.160.11:FF:000016">
    <property type="entry name" value="Protein arginine methyltransferase RmtB"/>
    <property type="match status" value="1"/>
</dbReference>
<evidence type="ECO:0000256" key="11">
    <source>
        <dbReference type="ARBA" id="ARBA00022833"/>
    </source>
</evidence>
<evidence type="ECO:0000313" key="21">
    <source>
        <dbReference type="Proteomes" id="UP000799302"/>
    </source>
</evidence>
<dbReference type="PROSITE" id="PS51678">
    <property type="entry name" value="SAM_MT_PRMT"/>
    <property type="match status" value="1"/>
</dbReference>
<keyword evidence="7 15" id="KW-0808">Transferase</keyword>
<feature type="domain" description="Protein arginine N-methyltransferase" evidence="19">
    <location>
        <begin position="343"/>
        <end position="526"/>
    </location>
</feature>
<evidence type="ECO:0000259" key="18">
    <source>
        <dbReference type="Pfam" id="PF21137"/>
    </source>
</evidence>
<dbReference type="PANTHER" id="PTHR11006">
    <property type="entry name" value="PROTEIN ARGININE N-METHYLTRANSFERASE"/>
    <property type="match status" value="1"/>
</dbReference>
<keyword evidence="8 15" id="KW-0949">S-adenosyl-L-methionine</keyword>
<reference evidence="20" key="1">
    <citation type="journal article" date="2020" name="Stud. Mycol.">
        <title>101 Dothideomycetes genomes: a test case for predicting lifestyles and emergence of pathogens.</title>
        <authorList>
            <person name="Haridas S."/>
            <person name="Albert R."/>
            <person name="Binder M."/>
            <person name="Bloem J."/>
            <person name="Labutti K."/>
            <person name="Salamov A."/>
            <person name="Andreopoulos B."/>
            <person name="Baker S."/>
            <person name="Barry K."/>
            <person name="Bills G."/>
            <person name="Bluhm B."/>
            <person name="Cannon C."/>
            <person name="Castanera R."/>
            <person name="Culley D."/>
            <person name="Daum C."/>
            <person name="Ezra D."/>
            <person name="Gonzalez J."/>
            <person name="Henrissat B."/>
            <person name="Kuo A."/>
            <person name="Liang C."/>
            <person name="Lipzen A."/>
            <person name="Lutzoni F."/>
            <person name="Magnuson J."/>
            <person name="Mondo S."/>
            <person name="Nolan M."/>
            <person name="Ohm R."/>
            <person name="Pangilinan J."/>
            <person name="Park H.-J."/>
            <person name="Ramirez L."/>
            <person name="Alfaro M."/>
            <person name="Sun H."/>
            <person name="Tritt A."/>
            <person name="Yoshinaga Y."/>
            <person name="Zwiers L.-H."/>
            <person name="Turgeon B."/>
            <person name="Goodwin S."/>
            <person name="Spatafora J."/>
            <person name="Crous P."/>
            <person name="Grigoriev I."/>
        </authorList>
    </citation>
    <scope>NUCLEOTIDE SEQUENCE</scope>
    <source>
        <strain evidence="20">CBS 115976</strain>
    </source>
</reference>
<evidence type="ECO:0000256" key="6">
    <source>
        <dbReference type="ARBA" id="ARBA00022603"/>
    </source>
</evidence>
<evidence type="ECO:0000256" key="5">
    <source>
        <dbReference type="ARBA" id="ARBA00022553"/>
    </source>
</evidence>
<dbReference type="SUPFAM" id="SSF53335">
    <property type="entry name" value="S-adenosyl-L-methionine-dependent methyltransferases"/>
    <property type="match status" value="1"/>
</dbReference>
<dbReference type="InterPro" id="IPR055135">
    <property type="entry name" value="PRMT_dom"/>
</dbReference>
<evidence type="ECO:0000256" key="14">
    <source>
        <dbReference type="ARBA" id="ARBA00049303"/>
    </source>
</evidence>
<accession>A0A6A6UST8</accession>
<dbReference type="InterPro" id="IPR029063">
    <property type="entry name" value="SAM-dependent_MTases_sf"/>
</dbReference>
<dbReference type="GO" id="GO:0042054">
    <property type="term" value="F:histone methyltransferase activity"/>
    <property type="evidence" value="ECO:0007669"/>
    <property type="project" value="TreeGrafter"/>
</dbReference>
<feature type="domain" description="Methyltransferase" evidence="17">
    <location>
        <begin position="238"/>
        <end position="335"/>
    </location>
</feature>
<keyword evidence="21" id="KW-1185">Reference proteome</keyword>
<dbReference type="InterPro" id="IPR049482">
    <property type="entry name" value="ANM3-like_C2H2_Zf"/>
</dbReference>
<keyword evidence="6 15" id="KW-0489">Methyltransferase</keyword>
<dbReference type="Gene3D" id="2.70.160.11">
    <property type="entry name" value="Hnrnp arginine n-methyltransferase1"/>
    <property type="match status" value="1"/>
</dbReference>
<dbReference type="GO" id="GO:0032259">
    <property type="term" value="P:methylation"/>
    <property type="evidence" value="ECO:0007669"/>
    <property type="project" value="UniProtKB-KW"/>
</dbReference>
<dbReference type="Pfam" id="PF22528">
    <property type="entry name" value="PRMT_C"/>
    <property type="match status" value="1"/>
</dbReference>
<evidence type="ECO:0000256" key="8">
    <source>
        <dbReference type="ARBA" id="ARBA00022691"/>
    </source>
</evidence>
<evidence type="ECO:0000256" key="3">
    <source>
        <dbReference type="ARBA" id="ARBA00011925"/>
    </source>
</evidence>
<evidence type="ECO:0000256" key="16">
    <source>
        <dbReference type="SAM" id="MobiDB-lite"/>
    </source>
</evidence>
<gene>
    <name evidence="20" type="ORF">BT63DRAFT_449842</name>
</gene>
<evidence type="ECO:0000256" key="7">
    <source>
        <dbReference type="ARBA" id="ARBA00022679"/>
    </source>
</evidence>
<dbReference type="EC" id="2.1.1.319" evidence="3"/>
<dbReference type="FunFam" id="3.40.50.150:FF:000034">
    <property type="entry name" value="Protein arginine N-methyltransferase 3"/>
    <property type="match status" value="1"/>
</dbReference>
<evidence type="ECO:0000256" key="10">
    <source>
        <dbReference type="ARBA" id="ARBA00022771"/>
    </source>
</evidence>
<keyword evidence="12" id="KW-0539">Nucleus</keyword>
<evidence type="ECO:0000256" key="1">
    <source>
        <dbReference type="ARBA" id="ARBA00004123"/>
    </source>
</evidence>
<keyword evidence="4" id="KW-0963">Cytoplasm</keyword>
<dbReference type="Pfam" id="PF21137">
    <property type="entry name" value="ANM3_C2H2_Zf"/>
    <property type="match status" value="1"/>
</dbReference>
<evidence type="ECO:0000256" key="12">
    <source>
        <dbReference type="ARBA" id="ARBA00023242"/>
    </source>
</evidence>
<protein>
    <recommendedName>
        <fullName evidence="3">type I protein arginine methyltransferase</fullName>
        <ecNumber evidence="3">2.1.1.319</ecNumber>
    </recommendedName>
</protein>
<proteinExistence type="predicted"/>
<dbReference type="GO" id="GO:0005634">
    <property type="term" value="C:nucleus"/>
    <property type="evidence" value="ECO:0007669"/>
    <property type="project" value="UniProtKB-SubCell"/>
</dbReference>
<evidence type="ECO:0000313" key="20">
    <source>
        <dbReference type="EMBL" id="KAF2674850.1"/>
    </source>
</evidence>
<keyword evidence="20" id="KW-0689">Ribosomal protein</keyword>
<dbReference type="PANTHER" id="PTHR11006:SF116">
    <property type="entry name" value="PROTEIN METHYLTRANSFERASE"/>
    <property type="match status" value="1"/>
</dbReference>
<evidence type="ECO:0000259" key="17">
    <source>
        <dbReference type="Pfam" id="PF13649"/>
    </source>
</evidence>
<organism evidence="20 21">
    <name type="scientific">Microthyrium microscopicum</name>
    <dbReference type="NCBI Taxonomy" id="703497"/>
    <lineage>
        <taxon>Eukaryota</taxon>
        <taxon>Fungi</taxon>
        <taxon>Dikarya</taxon>
        <taxon>Ascomycota</taxon>
        <taxon>Pezizomycotina</taxon>
        <taxon>Dothideomycetes</taxon>
        <taxon>Dothideomycetes incertae sedis</taxon>
        <taxon>Microthyriales</taxon>
        <taxon>Microthyriaceae</taxon>
        <taxon>Microthyrium</taxon>
    </lineage>
</organism>
<sequence>MSESTSSESDHQEDEWQDLEEDREDVQVVSLFDNKVFMDVPSMLDYCKKTYNFDFAAAQKILGLDFYGRIKLVNYIRYEVKNGNLQPDISSADNFSDDKYLQPALEDDALLFYADELEDEEIDAAIPSKGKENAQPIPALDPEARIKQLEEQLEKAQFQFAEYRKAAQNSLDKRWQDLDGADDGPADTSKQASQRDEDYFDSYSYNDIHETMLKDTIRTDAYRDFIYENKHLFKDKIVLDVGCGTGILSMFCARAGAAQVYAVDNSNIIEKAKENIATNGLSKQITCIRGKIEEIKLPVEKVDILVSEWMGYCLLYEAMLNSVLWARDKYLQPDGLMVPSHCVLHIAPLMDPDYVSENVEFWYDVYGFDMSAMMAKIYDDVLIKTVKKTSLAGKSSPFFTLPLHDITVADLTFRKDFSMEIENNIENLDGWVLWFDTFFLPSRTAALPATPRAEEWSDLTKPGVAFTTGPNGKETHWQSGLMLIDRKVHQPKALGQGSKISGSIGYMEAGSNKRGLEVEVTWHVEGSSEHGQQIWYVQ</sequence>
<dbReference type="Pfam" id="PF13649">
    <property type="entry name" value="Methyltransf_25"/>
    <property type="match status" value="1"/>
</dbReference>
<dbReference type="Gene3D" id="3.40.50.150">
    <property type="entry name" value="Vaccinia Virus protein VP39"/>
    <property type="match status" value="1"/>
</dbReference>
<dbReference type="GO" id="GO:0035242">
    <property type="term" value="F:protein-arginine omega-N asymmetric methyltransferase activity"/>
    <property type="evidence" value="ECO:0007669"/>
    <property type="project" value="UniProtKB-EC"/>
</dbReference>
<keyword evidence="5" id="KW-0597">Phosphoprotein</keyword>
<dbReference type="AlphaFoldDB" id="A0A6A6UST8"/>
<dbReference type="OrthoDB" id="7848332at2759"/>
<evidence type="ECO:0000256" key="4">
    <source>
        <dbReference type="ARBA" id="ARBA00022490"/>
    </source>
</evidence>
<dbReference type="GO" id="GO:0008270">
    <property type="term" value="F:zinc ion binding"/>
    <property type="evidence" value="ECO:0007669"/>
    <property type="project" value="UniProtKB-KW"/>
</dbReference>
<dbReference type="InterPro" id="IPR025799">
    <property type="entry name" value="Arg_MeTrfase"/>
</dbReference>
<dbReference type="SUPFAM" id="SSF57667">
    <property type="entry name" value="beta-beta-alpha zinc fingers"/>
    <property type="match status" value="1"/>
</dbReference>
<dbReference type="Proteomes" id="UP000799302">
    <property type="component" value="Unassembled WGS sequence"/>
</dbReference>
<evidence type="ECO:0000256" key="9">
    <source>
        <dbReference type="ARBA" id="ARBA00022723"/>
    </source>
</evidence>
<dbReference type="GO" id="GO:0005829">
    <property type="term" value="C:cytosol"/>
    <property type="evidence" value="ECO:0007669"/>
    <property type="project" value="UniProtKB-SubCell"/>
</dbReference>
<dbReference type="GO" id="GO:0005840">
    <property type="term" value="C:ribosome"/>
    <property type="evidence" value="ECO:0007669"/>
    <property type="project" value="UniProtKB-KW"/>
</dbReference>
<dbReference type="InterPro" id="IPR041698">
    <property type="entry name" value="Methyltransf_25"/>
</dbReference>
<evidence type="ECO:0000256" key="15">
    <source>
        <dbReference type="PROSITE-ProRule" id="PRU01015"/>
    </source>
</evidence>
<comment type="subcellular location">
    <subcellularLocation>
        <location evidence="2">Cytoplasm</location>
        <location evidence="2">Cytosol</location>
    </subcellularLocation>
    <subcellularLocation>
        <location evidence="1">Nucleus</location>
    </subcellularLocation>
</comment>
<keyword evidence="20" id="KW-0687">Ribonucleoprotein</keyword>
<dbReference type="InterPro" id="IPR036236">
    <property type="entry name" value="Znf_C2H2_sf"/>
</dbReference>
<feature type="domain" description="Protein arginine N-methyltransferase 3-like C2H2 zinc finger" evidence="18">
    <location>
        <begin position="62"/>
        <end position="103"/>
    </location>
</feature>
<feature type="compositionally biased region" description="Acidic residues" evidence="16">
    <location>
        <begin position="11"/>
        <end position="21"/>
    </location>
</feature>
<dbReference type="EMBL" id="MU004230">
    <property type="protein sequence ID" value="KAF2674850.1"/>
    <property type="molecule type" value="Genomic_DNA"/>
</dbReference>
<dbReference type="CDD" id="cd02440">
    <property type="entry name" value="AdoMet_MTases"/>
    <property type="match status" value="1"/>
</dbReference>
<evidence type="ECO:0000256" key="13">
    <source>
        <dbReference type="ARBA" id="ARBA00047384"/>
    </source>
</evidence>
<evidence type="ECO:0000259" key="19">
    <source>
        <dbReference type="Pfam" id="PF22528"/>
    </source>
</evidence>
<feature type="region of interest" description="Disordered" evidence="16">
    <location>
        <begin position="175"/>
        <end position="196"/>
    </location>
</feature>